<dbReference type="AlphaFoldDB" id="A0A7W7J2J0"/>
<evidence type="ECO:0000313" key="2">
    <source>
        <dbReference type="EMBL" id="MBB4804718.1"/>
    </source>
</evidence>
<dbReference type="CDD" id="cd00038">
    <property type="entry name" value="CAP_ED"/>
    <property type="match status" value="1"/>
</dbReference>
<dbReference type="InterPro" id="IPR000595">
    <property type="entry name" value="cNMP-bd_dom"/>
</dbReference>
<reference evidence="2 3" key="1">
    <citation type="submission" date="2020-08" db="EMBL/GenBank/DDBJ databases">
        <title>Functional genomics of gut bacteria from endangered species of beetles.</title>
        <authorList>
            <person name="Carlos-Shanley C."/>
        </authorList>
    </citation>
    <scope>NUCLEOTIDE SEQUENCE [LARGE SCALE GENOMIC DNA]</scope>
    <source>
        <strain evidence="2 3">S00142</strain>
    </source>
</reference>
<evidence type="ECO:0000259" key="1">
    <source>
        <dbReference type="Pfam" id="PF00027"/>
    </source>
</evidence>
<keyword evidence="3" id="KW-1185">Reference proteome</keyword>
<comment type="caution">
    <text evidence="2">The sequence shown here is derived from an EMBL/GenBank/DDBJ whole genome shotgun (WGS) entry which is preliminary data.</text>
</comment>
<dbReference type="InterPro" id="IPR018490">
    <property type="entry name" value="cNMP-bd_dom_sf"/>
</dbReference>
<dbReference type="EMBL" id="JACHLD010000014">
    <property type="protein sequence ID" value="MBB4804718.1"/>
    <property type="molecule type" value="Genomic_DNA"/>
</dbReference>
<dbReference type="RefSeq" id="WP_184168221.1">
    <property type="nucleotide sequence ID" value="NZ_JACHLD010000014.1"/>
</dbReference>
<sequence>MINENELKEGLIEHLKGMIELSGSDAELIISKLEIKYLKKKEYLLQPGEISKHMRFISQGAMRVYYLDEKSQEHTLQLGIENWWINDLYSYLSLKPSKMYIQALEETIVIQISSGSLDKLFREVKEMPNFFRLKMQSAYVALQERTIENLSMDSYEKYSKFISQYRNIEQRFPQYIIASYLGMAPEFLSYLRKKHASRLK</sequence>
<protein>
    <submittedName>
        <fullName evidence="2">CRP-like cAMP-binding protein</fullName>
    </submittedName>
</protein>
<dbReference type="InterPro" id="IPR014710">
    <property type="entry name" value="RmlC-like_jellyroll"/>
</dbReference>
<accession>A0A7W7J2J0</accession>
<evidence type="ECO:0000313" key="3">
    <source>
        <dbReference type="Proteomes" id="UP000561681"/>
    </source>
</evidence>
<gene>
    <name evidence="2" type="ORF">HNP37_004816</name>
</gene>
<dbReference type="Pfam" id="PF00027">
    <property type="entry name" value="cNMP_binding"/>
    <property type="match status" value="1"/>
</dbReference>
<dbReference type="Gene3D" id="2.60.120.10">
    <property type="entry name" value="Jelly Rolls"/>
    <property type="match status" value="1"/>
</dbReference>
<dbReference type="Proteomes" id="UP000561681">
    <property type="component" value="Unassembled WGS sequence"/>
</dbReference>
<name>A0A7W7J2J0_9FLAO</name>
<feature type="domain" description="Cyclic nucleotide-binding" evidence="1">
    <location>
        <begin position="36"/>
        <end position="122"/>
    </location>
</feature>
<dbReference type="SUPFAM" id="SSF51206">
    <property type="entry name" value="cAMP-binding domain-like"/>
    <property type="match status" value="1"/>
</dbReference>
<proteinExistence type="predicted"/>
<organism evidence="2 3">
    <name type="scientific">Flavobacterium nitrogenifigens</name>
    <dbReference type="NCBI Taxonomy" id="1617283"/>
    <lineage>
        <taxon>Bacteria</taxon>
        <taxon>Pseudomonadati</taxon>
        <taxon>Bacteroidota</taxon>
        <taxon>Flavobacteriia</taxon>
        <taxon>Flavobacteriales</taxon>
        <taxon>Flavobacteriaceae</taxon>
        <taxon>Flavobacterium</taxon>
    </lineage>
</organism>